<dbReference type="AlphaFoldDB" id="F8GX03"/>
<evidence type="ECO:0000313" key="1">
    <source>
        <dbReference type="EMBL" id="AEI81873.1"/>
    </source>
</evidence>
<dbReference type="KEGG" id="cnc:CNE_BB1p04490"/>
<dbReference type="SUPFAM" id="SSF54637">
    <property type="entry name" value="Thioesterase/thiol ester dehydrase-isomerase"/>
    <property type="match status" value="1"/>
</dbReference>
<name>F8GX03_CUPNN</name>
<sequence>MDIVLFAAVSGDNNAVHIDEEFSQDLLPPPRRDGVGDYRRCLPANPQRFLSTGDN</sequence>
<evidence type="ECO:0000313" key="2">
    <source>
        <dbReference type="Proteomes" id="UP000006798"/>
    </source>
</evidence>
<dbReference type="GeneID" id="34311974"/>
<keyword evidence="1" id="KW-0614">Plasmid</keyword>
<organism evidence="1 2">
    <name type="scientific">Cupriavidus necator (strain ATCC 43291 / DSM 13513 / CCUG 52238 / LMG 8453 / N-1)</name>
    <name type="common">Ralstonia eutropha</name>
    <dbReference type="NCBI Taxonomy" id="1042878"/>
    <lineage>
        <taxon>Bacteria</taxon>
        <taxon>Pseudomonadati</taxon>
        <taxon>Pseudomonadota</taxon>
        <taxon>Betaproteobacteria</taxon>
        <taxon>Burkholderiales</taxon>
        <taxon>Burkholderiaceae</taxon>
        <taxon>Cupriavidus</taxon>
    </lineage>
</organism>
<accession>F8GX03</accession>
<protein>
    <submittedName>
        <fullName evidence="1">Uncharacterized protein</fullName>
    </submittedName>
</protein>
<geneLocation type="plasmid" evidence="1 2">
    <name>pBB1</name>
</geneLocation>
<gene>
    <name evidence="1" type="ordered locus">CNE_BB1p04490</name>
</gene>
<dbReference type="Proteomes" id="UP000006798">
    <property type="component" value="Plasmid pBB1"/>
</dbReference>
<dbReference type="HOGENOM" id="CLU_3024507_0_0_4"/>
<dbReference type="RefSeq" id="WP_013958928.1">
    <property type="nucleotide sequence ID" value="NC_015727.1"/>
</dbReference>
<dbReference type="InterPro" id="IPR029069">
    <property type="entry name" value="HotDog_dom_sf"/>
</dbReference>
<reference evidence="1 2" key="1">
    <citation type="journal article" date="2011" name="J. Bacteriol.">
        <title>Complete genome sequence of the type strain Cupriavidus necator N-1.</title>
        <authorList>
            <person name="Poehlein A."/>
            <person name="Kusian B."/>
            <person name="Friedrich B."/>
            <person name="Daniel R."/>
            <person name="Bowien B."/>
        </authorList>
    </citation>
    <scope>NUCLEOTIDE SEQUENCE [LARGE SCALE GENOMIC DNA]</scope>
    <source>
        <strain evidence="2">ATCC 43291 / DSM 13513 / CCUG 52238 / LMG 8453 / N-1</strain>
        <plasmid evidence="1 2">pBB1</plasmid>
    </source>
</reference>
<dbReference type="EMBL" id="CP002879">
    <property type="protein sequence ID" value="AEI81873.1"/>
    <property type="molecule type" value="Genomic_DNA"/>
</dbReference>
<proteinExistence type="predicted"/>